<dbReference type="GO" id="GO:0002184">
    <property type="term" value="P:cytoplasmic translational termination"/>
    <property type="evidence" value="ECO:0007669"/>
    <property type="project" value="TreeGrafter"/>
</dbReference>
<dbReference type="FunFam" id="3.30.1360.40:FF:000001">
    <property type="entry name" value="Ribosome-recycling factor"/>
    <property type="match status" value="1"/>
</dbReference>
<comment type="subcellular location">
    <subcellularLocation>
        <location evidence="1 6">Cytoplasm</location>
    </subcellularLocation>
</comment>
<sequence length="184" mass="20685">MSAVDLDDLRRRMDGALQVLKHELSGLRTGRASASMLEPITVEAYGATMPLNQVATVSVPEPRLISVQVWDRSMAQAVEKAIRESSLGLNPVVEGQLMRIPIPELNAERRQELVKVAHKYAEQARIAVRHVRRDGMEEVKKAEKDGLSQDEMRNLSDRIQKLTDEKVAEIDAIVDHKEQEISQI</sequence>
<dbReference type="FunFam" id="1.10.132.20:FF:000001">
    <property type="entry name" value="Ribosome-recycling factor"/>
    <property type="match status" value="1"/>
</dbReference>
<feature type="domain" description="Ribosome recycling factor" evidence="7">
    <location>
        <begin position="20"/>
        <end position="181"/>
    </location>
</feature>
<evidence type="ECO:0000256" key="5">
    <source>
        <dbReference type="ARBA" id="ARBA00025050"/>
    </source>
</evidence>
<dbReference type="NCBIfam" id="TIGR00496">
    <property type="entry name" value="frr"/>
    <property type="match status" value="1"/>
</dbReference>
<dbReference type="Proteomes" id="UP000609531">
    <property type="component" value="Unassembled WGS sequence"/>
</dbReference>
<comment type="caution">
    <text evidence="8">The sequence shown here is derived from an EMBL/GenBank/DDBJ whole genome shotgun (WGS) entry which is preliminary data.</text>
</comment>
<evidence type="ECO:0000313" key="9">
    <source>
        <dbReference type="Proteomes" id="UP000609531"/>
    </source>
</evidence>
<keyword evidence="4 6" id="KW-0648">Protein biosynthesis</keyword>
<evidence type="ECO:0000256" key="4">
    <source>
        <dbReference type="ARBA" id="ARBA00022917"/>
    </source>
</evidence>
<dbReference type="GO" id="GO:0005829">
    <property type="term" value="C:cytosol"/>
    <property type="evidence" value="ECO:0007669"/>
    <property type="project" value="GOC"/>
</dbReference>
<dbReference type="Pfam" id="PF01765">
    <property type="entry name" value="RRF"/>
    <property type="match status" value="1"/>
</dbReference>
<evidence type="ECO:0000256" key="1">
    <source>
        <dbReference type="ARBA" id="ARBA00004496"/>
    </source>
</evidence>
<dbReference type="InterPro" id="IPR002661">
    <property type="entry name" value="Ribosome_recyc_fac"/>
</dbReference>
<protein>
    <recommendedName>
        <fullName evidence="6">Ribosome-recycling factor</fullName>
        <shortName evidence="6">RRF</shortName>
    </recommendedName>
    <alternativeName>
        <fullName evidence="6">Ribosome-releasing factor</fullName>
    </alternativeName>
</protein>
<dbReference type="InterPro" id="IPR023584">
    <property type="entry name" value="Ribosome_recyc_fac_dom"/>
</dbReference>
<gene>
    <name evidence="6 8" type="primary">frr</name>
    <name evidence="8" type="ORF">JCR33_07590</name>
</gene>
<dbReference type="Gene3D" id="1.10.132.20">
    <property type="entry name" value="Ribosome-recycling factor"/>
    <property type="match status" value="1"/>
</dbReference>
<evidence type="ECO:0000256" key="2">
    <source>
        <dbReference type="ARBA" id="ARBA00005912"/>
    </source>
</evidence>
<comment type="function">
    <text evidence="5 6">Responsible for the release of ribosomes from messenger RNA at the termination of protein biosynthesis. May increase the efficiency of translation by recycling ribosomes from one round of translation to another.</text>
</comment>
<dbReference type="InterPro" id="IPR036191">
    <property type="entry name" value="RRF_sf"/>
</dbReference>
<evidence type="ECO:0000259" key="7">
    <source>
        <dbReference type="Pfam" id="PF01765"/>
    </source>
</evidence>
<dbReference type="HAMAP" id="MF_00040">
    <property type="entry name" value="RRF"/>
    <property type="match status" value="1"/>
</dbReference>
<dbReference type="CDD" id="cd00520">
    <property type="entry name" value="RRF"/>
    <property type="match status" value="1"/>
</dbReference>
<evidence type="ECO:0000313" key="8">
    <source>
        <dbReference type="EMBL" id="MBJ3775540.1"/>
    </source>
</evidence>
<proteinExistence type="inferred from homology"/>
<keyword evidence="9" id="KW-1185">Reference proteome</keyword>
<reference evidence="8" key="1">
    <citation type="submission" date="2020-12" db="EMBL/GenBank/DDBJ databases">
        <title>Bacterial taxonomy.</title>
        <authorList>
            <person name="Pan X."/>
        </authorList>
    </citation>
    <scope>NUCLEOTIDE SEQUENCE</scope>
    <source>
        <strain evidence="8">B2012</strain>
    </source>
</reference>
<dbReference type="RefSeq" id="WP_198881426.1">
    <property type="nucleotide sequence ID" value="NZ_JAEKJA010000005.1"/>
</dbReference>
<dbReference type="PANTHER" id="PTHR20982">
    <property type="entry name" value="RIBOSOME RECYCLING FACTOR"/>
    <property type="match status" value="1"/>
</dbReference>
<comment type="similarity">
    <text evidence="2 6">Belongs to the RRF family.</text>
</comment>
<dbReference type="EMBL" id="JAEKJA010000005">
    <property type="protein sequence ID" value="MBJ3775540.1"/>
    <property type="molecule type" value="Genomic_DNA"/>
</dbReference>
<evidence type="ECO:0000256" key="3">
    <source>
        <dbReference type="ARBA" id="ARBA00022490"/>
    </source>
</evidence>
<organism evidence="8 9">
    <name type="scientific">Acuticoccus mangrovi</name>
    <dbReference type="NCBI Taxonomy" id="2796142"/>
    <lineage>
        <taxon>Bacteria</taxon>
        <taxon>Pseudomonadati</taxon>
        <taxon>Pseudomonadota</taxon>
        <taxon>Alphaproteobacteria</taxon>
        <taxon>Hyphomicrobiales</taxon>
        <taxon>Amorphaceae</taxon>
        <taxon>Acuticoccus</taxon>
    </lineage>
</organism>
<dbReference type="SUPFAM" id="SSF55194">
    <property type="entry name" value="Ribosome recycling factor, RRF"/>
    <property type="match status" value="1"/>
</dbReference>
<dbReference type="PANTHER" id="PTHR20982:SF3">
    <property type="entry name" value="MITOCHONDRIAL RIBOSOME RECYCLING FACTOR PSEUDO 1"/>
    <property type="match status" value="1"/>
</dbReference>
<name>A0A934MG29_9HYPH</name>
<evidence type="ECO:0000256" key="6">
    <source>
        <dbReference type="HAMAP-Rule" id="MF_00040"/>
    </source>
</evidence>
<dbReference type="Gene3D" id="3.30.1360.40">
    <property type="match status" value="1"/>
</dbReference>
<dbReference type="GO" id="GO:0043023">
    <property type="term" value="F:ribosomal large subunit binding"/>
    <property type="evidence" value="ECO:0007669"/>
    <property type="project" value="TreeGrafter"/>
</dbReference>
<accession>A0A934MG29</accession>
<dbReference type="AlphaFoldDB" id="A0A934MG29"/>
<keyword evidence="3 6" id="KW-0963">Cytoplasm</keyword>